<keyword evidence="3" id="KW-1185">Reference proteome</keyword>
<dbReference type="Proteomes" id="UP001243330">
    <property type="component" value="Unassembled WGS sequence"/>
</dbReference>
<dbReference type="AlphaFoldDB" id="A0AAD9E9C9"/>
<organism evidence="2 3">
    <name type="scientific">Colletotrichum chrysophilum</name>
    <dbReference type="NCBI Taxonomy" id="1836956"/>
    <lineage>
        <taxon>Eukaryota</taxon>
        <taxon>Fungi</taxon>
        <taxon>Dikarya</taxon>
        <taxon>Ascomycota</taxon>
        <taxon>Pezizomycotina</taxon>
        <taxon>Sordariomycetes</taxon>
        <taxon>Hypocreomycetidae</taxon>
        <taxon>Glomerellales</taxon>
        <taxon>Glomerellaceae</taxon>
        <taxon>Colletotrichum</taxon>
        <taxon>Colletotrichum gloeosporioides species complex</taxon>
    </lineage>
</organism>
<reference evidence="2" key="1">
    <citation type="submission" date="2023-01" db="EMBL/GenBank/DDBJ databases">
        <title>Colletotrichum chrysophilum M932 genome sequence.</title>
        <authorList>
            <person name="Baroncelli R."/>
        </authorList>
    </citation>
    <scope>NUCLEOTIDE SEQUENCE</scope>
    <source>
        <strain evidence="2">M932</strain>
    </source>
</reference>
<sequence length="168" mass="18365">MPRSTVTEKSKDGKNKYSGDARHSVISHNHHALQFRLLFKQSSHLSLPQLHSANMQISYFAILATALLSGEALAACGEGTFNGKPNSYQRVSNCGLKQNNVYFCGDSGTSVVHKQSQLVLRAGKVDSTVLVACNGYGFLYHCSAGETGRFREPQCKGAVWEVENVKEL</sequence>
<comment type="caution">
    <text evidence="2">The sequence shown here is derived from an EMBL/GenBank/DDBJ whole genome shotgun (WGS) entry which is preliminary data.</text>
</comment>
<proteinExistence type="predicted"/>
<evidence type="ECO:0000313" key="2">
    <source>
        <dbReference type="EMBL" id="KAK1842669.1"/>
    </source>
</evidence>
<gene>
    <name evidence="2" type="ORF">CCHR01_14721</name>
</gene>
<evidence type="ECO:0000313" key="3">
    <source>
        <dbReference type="Proteomes" id="UP001243330"/>
    </source>
</evidence>
<dbReference type="EMBL" id="JAQOWY010000401">
    <property type="protein sequence ID" value="KAK1842669.1"/>
    <property type="molecule type" value="Genomic_DNA"/>
</dbReference>
<name>A0AAD9E9C9_9PEZI</name>
<accession>A0AAD9E9C9</accession>
<feature type="region of interest" description="Disordered" evidence="1">
    <location>
        <begin position="1"/>
        <end position="20"/>
    </location>
</feature>
<protein>
    <submittedName>
        <fullName evidence="2">Uncharacterized protein</fullName>
    </submittedName>
</protein>
<evidence type="ECO:0000256" key="1">
    <source>
        <dbReference type="SAM" id="MobiDB-lite"/>
    </source>
</evidence>